<sequence>MQKINLIEPLQISFQKATLEQMILIFKNLRKPNANKIAIRQQLEEILDHPDYVVEFSRYGNRVQKSELIDFILNFQSIEKSSIKNEDLLVRFDHFKYLIEHVDDYQSKLDLIESIFTPEIIKEQGDLALKGLPKGTQFGKVTFLFTVGIGMSFGYPHQTEDGRKYIHFDFIQLIKEFTPEQIRFCIGHEIHHIAMNEIHDSLDIVNMPLEQLFFLLFSGEGLAVKYCNNAKGILSQPLYLDLPENIGLDRFSWEYLNNDFENTFQMFRNHIQMIRNGEITSQDQLMALFQKYWMNDKTAEQSPDESPRLKQSRFYSFGNEIWGLLHDKYGIEKVYNTIYNMGAFLPLLNKALIQLNLDVI</sequence>
<keyword evidence="2" id="KW-1185">Reference proteome</keyword>
<name>A0ABY6HU31_9ARCH</name>
<proteinExistence type="predicted"/>
<organism evidence="1 2">
    <name type="scientific">Candidatus Lokiarchaeum ossiferum</name>
    <dbReference type="NCBI Taxonomy" id="2951803"/>
    <lineage>
        <taxon>Archaea</taxon>
        <taxon>Promethearchaeati</taxon>
        <taxon>Promethearchaeota</taxon>
        <taxon>Promethearchaeia</taxon>
        <taxon>Promethearchaeales</taxon>
        <taxon>Promethearchaeaceae</taxon>
        <taxon>Candidatus Lokiarchaeum</taxon>
    </lineage>
</organism>
<gene>
    <name evidence="1" type="ORF">NEF87_003133</name>
</gene>
<evidence type="ECO:0000313" key="1">
    <source>
        <dbReference type="EMBL" id="UYP46848.1"/>
    </source>
</evidence>
<evidence type="ECO:0000313" key="2">
    <source>
        <dbReference type="Proteomes" id="UP001208689"/>
    </source>
</evidence>
<dbReference type="Pfam" id="PF18958">
    <property type="entry name" value="DUF5700"/>
    <property type="match status" value="1"/>
</dbReference>
<dbReference type="EMBL" id="CP104013">
    <property type="protein sequence ID" value="UYP46848.1"/>
    <property type="molecule type" value="Genomic_DNA"/>
</dbReference>
<dbReference type="Proteomes" id="UP001208689">
    <property type="component" value="Chromosome"/>
</dbReference>
<reference evidence="1" key="1">
    <citation type="submission" date="2022-09" db="EMBL/GenBank/DDBJ databases">
        <title>Actin cytoskeleton and complex cell architecture in an #Asgard archaeon.</title>
        <authorList>
            <person name="Ponce Toledo R.I."/>
            <person name="Schleper C."/>
            <person name="Rodrigues Oliveira T."/>
            <person name="Wollweber F."/>
            <person name="Xu J."/>
            <person name="Rittmann S."/>
            <person name="Klingl A."/>
            <person name="Pilhofer M."/>
        </authorList>
    </citation>
    <scope>NUCLEOTIDE SEQUENCE</scope>
    <source>
        <strain evidence="1">B-35</strain>
    </source>
</reference>
<evidence type="ECO:0008006" key="3">
    <source>
        <dbReference type="Google" id="ProtNLM"/>
    </source>
</evidence>
<protein>
    <recommendedName>
        <fullName evidence="3">DUF2268 domain-containing protein</fullName>
    </recommendedName>
</protein>
<dbReference type="InterPro" id="IPR043754">
    <property type="entry name" value="DUF5700"/>
</dbReference>
<accession>A0ABY6HU31</accession>